<dbReference type="AlphaFoldDB" id="A0A1R1B768"/>
<proteinExistence type="predicted"/>
<dbReference type="InterPro" id="IPR028905">
    <property type="entry name" value="Tox-REase-3_dom"/>
</dbReference>
<feature type="compositionally biased region" description="Basic and acidic residues" evidence="1">
    <location>
        <begin position="542"/>
        <end position="568"/>
    </location>
</feature>
<dbReference type="GO" id="GO:0008233">
    <property type="term" value="F:peptidase activity"/>
    <property type="evidence" value="ECO:0007669"/>
    <property type="project" value="InterPro"/>
</dbReference>
<dbReference type="Pfam" id="PF15647">
    <property type="entry name" value="Tox-REase-3"/>
    <property type="match status" value="1"/>
</dbReference>
<reference evidence="4 5" key="1">
    <citation type="submission" date="2016-11" db="EMBL/GenBank/DDBJ databases">
        <title>Paenibacillus species isolates.</title>
        <authorList>
            <person name="Beno S.M."/>
        </authorList>
    </citation>
    <scope>NUCLEOTIDE SEQUENCE [LARGE SCALE GENOMIC DNA]</scope>
    <source>
        <strain evidence="4 5">FSL F4-0100</strain>
    </source>
</reference>
<feature type="transmembrane region" description="Helical" evidence="2">
    <location>
        <begin position="368"/>
        <end position="388"/>
    </location>
</feature>
<feature type="transmembrane region" description="Helical" evidence="2">
    <location>
        <begin position="50"/>
        <end position="68"/>
    </location>
</feature>
<dbReference type="Proteomes" id="UP000187074">
    <property type="component" value="Unassembled WGS sequence"/>
</dbReference>
<organism evidence="4 5">
    <name type="scientific">Paenibacillus lautus</name>
    <name type="common">Bacillus lautus</name>
    <dbReference type="NCBI Taxonomy" id="1401"/>
    <lineage>
        <taxon>Bacteria</taxon>
        <taxon>Bacillati</taxon>
        <taxon>Bacillota</taxon>
        <taxon>Bacilli</taxon>
        <taxon>Bacillales</taxon>
        <taxon>Paenibacillaceae</taxon>
        <taxon>Paenibacillus</taxon>
    </lineage>
</organism>
<keyword evidence="2" id="KW-0812">Transmembrane</keyword>
<feature type="region of interest" description="Disordered" evidence="1">
    <location>
        <begin position="515"/>
        <end position="614"/>
    </location>
</feature>
<gene>
    <name evidence="4" type="ORF">BK123_08385</name>
</gene>
<dbReference type="EMBL" id="MRTF01000002">
    <property type="protein sequence ID" value="OME95375.1"/>
    <property type="molecule type" value="Genomic_DNA"/>
</dbReference>
<dbReference type="STRING" id="1401.BK123_08385"/>
<dbReference type="OrthoDB" id="2986766at2"/>
<evidence type="ECO:0000313" key="4">
    <source>
        <dbReference type="EMBL" id="OME95375.1"/>
    </source>
</evidence>
<dbReference type="Pfam" id="PF13367">
    <property type="entry name" value="PrsW-protease"/>
    <property type="match status" value="1"/>
</dbReference>
<keyword evidence="2" id="KW-0472">Membrane</keyword>
<feature type="transmembrane region" description="Helical" evidence="2">
    <location>
        <begin position="116"/>
        <end position="136"/>
    </location>
</feature>
<protein>
    <recommendedName>
        <fullName evidence="3">Tox-REase-3 domain-containing protein</fullName>
    </recommendedName>
</protein>
<feature type="transmembrane region" description="Helical" evidence="2">
    <location>
        <begin position="420"/>
        <end position="440"/>
    </location>
</feature>
<feature type="domain" description="Tox-REase-3" evidence="3">
    <location>
        <begin position="601"/>
        <end position="694"/>
    </location>
</feature>
<feature type="transmembrane region" description="Helical" evidence="2">
    <location>
        <begin position="272"/>
        <end position="292"/>
    </location>
</feature>
<feature type="transmembrane region" description="Helical" evidence="2">
    <location>
        <begin position="233"/>
        <end position="252"/>
    </location>
</feature>
<dbReference type="InterPro" id="IPR026898">
    <property type="entry name" value="PrsW"/>
</dbReference>
<accession>A0A1R1B768</accession>
<comment type="caution">
    <text evidence="4">The sequence shown here is derived from an EMBL/GenBank/DDBJ whole genome shotgun (WGS) entry which is preliminary data.</text>
</comment>
<evidence type="ECO:0000259" key="3">
    <source>
        <dbReference type="Pfam" id="PF15647"/>
    </source>
</evidence>
<name>A0A1R1B768_PAELA</name>
<feature type="transmembrane region" description="Helical" evidence="2">
    <location>
        <begin position="80"/>
        <end position="104"/>
    </location>
</feature>
<feature type="transmembrane region" description="Helical" evidence="2">
    <location>
        <begin position="21"/>
        <end position="44"/>
    </location>
</feature>
<sequence>MRDTVEGIYRVWREWIGRYPFIAKVYHLFSWLSLLVLVLSLILIEESRTMLVQYLWSFYVLLQFWLLSRSKTVTWKQVSLFVLSGILLVIPLTNGTMQGLHLIFGGRTNDTWSFAFMTPVVEEIYKLLPLGLYLFFSRRATSLSLSDYVVLGAAPGIGFQFMEELSRRLVQSNYGVSFLGGKTLHWEFFDWFPGYFEESFIPTMMNVTHPVHSAMIALGIGIAFRYAKRLSRWAYAFPAVLLLWAILNHAAWNGQNRLPEWVLTIHEWTGEGYRTEGFFLVLLVAGLFIDYFDLHRIRDRLPVLKGEALINPLTECWQMTRALFTDRKRLGYLIGFYRERRELGYSILYGNLEAAGQRGQIQENVRKYTAVLGAIGILMLAAGILSSIGASMTAGDSSCFACLFDSLQNWWDRLSGWEQAGMILGAFALSLLFVSFWPALGIAMTGAGIAGGGHEIAGYIRDPKKLLTPQNAAAAVLAVIFSRIPIGKGVSWLSNKLGPRARRWLDALFEKVGLKTRDEPDTPSGGSRDDRKPDGTNEQPEENPRKPDDDHENKPDDDKPNPDKPDTEKPDEDEPKDKPDEDKPDEAEGTPQEVPRYSGELQKVNKPDAAADALAERLGGESRMKFDSDPIGREFDAVSDEYIAQTKPALQQVNKKVRDQMKATFEAAEQTGRKVYYHFEGEPAQSVIDKLHEYSQRYGIEVHIDTDPL</sequence>
<evidence type="ECO:0000256" key="2">
    <source>
        <dbReference type="SAM" id="Phobius"/>
    </source>
</evidence>
<keyword evidence="2" id="KW-1133">Transmembrane helix</keyword>
<evidence type="ECO:0000313" key="5">
    <source>
        <dbReference type="Proteomes" id="UP000187074"/>
    </source>
</evidence>
<evidence type="ECO:0000256" key="1">
    <source>
        <dbReference type="SAM" id="MobiDB-lite"/>
    </source>
</evidence>